<proteinExistence type="inferred from homology"/>
<keyword evidence="8 12" id="KW-0812">Transmembrane</keyword>
<name>V5SAE7_9HYPH</name>
<evidence type="ECO:0000256" key="13">
    <source>
        <dbReference type="SAM" id="MobiDB-lite"/>
    </source>
</evidence>
<evidence type="ECO:0000256" key="8">
    <source>
        <dbReference type="ARBA" id="ARBA00022692"/>
    </source>
</evidence>
<dbReference type="Pfam" id="PF04995">
    <property type="entry name" value="CcmD"/>
    <property type="match status" value="1"/>
</dbReference>
<feature type="transmembrane region" description="Helical" evidence="12">
    <location>
        <begin position="6"/>
        <end position="30"/>
    </location>
</feature>
<dbReference type="GO" id="GO:0017004">
    <property type="term" value="P:cytochrome complex assembly"/>
    <property type="evidence" value="ECO:0007669"/>
    <property type="project" value="UniProtKB-KW"/>
</dbReference>
<evidence type="ECO:0000256" key="4">
    <source>
        <dbReference type="ARBA" id="ARBA00016461"/>
    </source>
</evidence>
<sequence>MDLGPHAAFIWASYGAFVLILMLLICWIWIDGRRQARALADADRRGGRRRSGGGAQEGTR</sequence>
<accession>V5SAE7</accession>
<dbReference type="AlphaFoldDB" id="V5SAE7"/>
<dbReference type="NCBIfam" id="TIGR03141">
    <property type="entry name" value="cytochro_ccmD"/>
    <property type="match status" value="1"/>
</dbReference>
<keyword evidence="5 12" id="KW-0813">Transport</keyword>
<evidence type="ECO:0000313" key="15">
    <source>
        <dbReference type="Proteomes" id="UP000018542"/>
    </source>
</evidence>
<dbReference type="GO" id="GO:0005886">
    <property type="term" value="C:plasma membrane"/>
    <property type="evidence" value="ECO:0007669"/>
    <property type="project" value="UniProtKB-SubCell"/>
</dbReference>
<evidence type="ECO:0000256" key="10">
    <source>
        <dbReference type="ARBA" id="ARBA00022989"/>
    </source>
</evidence>
<evidence type="ECO:0000256" key="1">
    <source>
        <dbReference type="ARBA" id="ARBA00002442"/>
    </source>
</evidence>
<keyword evidence="11 12" id="KW-0472">Membrane</keyword>
<evidence type="ECO:0000256" key="6">
    <source>
        <dbReference type="ARBA" id="ARBA00022475"/>
    </source>
</evidence>
<evidence type="ECO:0000256" key="3">
    <source>
        <dbReference type="ARBA" id="ARBA00008741"/>
    </source>
</evidence>
<evidence type="ECO:0000256" key="2">
    <source>
        <dbReference type="ARBA" id="ARBA00004377"/>
    </source>
</evidence>
<feature type="region of interest" description="Disordered" evidence="13">
    <location>
        <begin position="39"/>
        <end position="60"/>
    </location>
</feature>
<evidence type="ECO:0000256" key="7">
    <source>
        <dbReference type="ARBA" id="ARBA00022519"/>
    </source>
</evidence>
<dbReference type="KEGG" id="hni:W911_01785"/>
<reference evidence="14 15" key="1">
    <citation type="journal article" date="2014" name="Genome Announc.">
        <title>Complete Genome Sequence of Hyphomicrobium nitrativorans Strain NL23, a Denitrifying Bacterium Isolated from Biofilm of a Methanol-Fed Denitrification System Treating Seawater at the Montreal Biodome.</title>
        <authorList>
            <person name="Martineau C."/>
            <person name="Villeneuve C."/>
            <person name="Mauffrey F."/>
            <person name="Villemur R."/>
        </authorList>
    </citation>
    <scope>NUCLEOTIDE SEQUENCE [LARGE SCALE GENOMIC DNA]</scope>
    <source>
        <strain evidence="14">NL23</strain>
    </source>
</reference>
<dbReference type="STRING" id="1029756.W911_01785"/>
<keyword evidence="6 12" id="KW-1003">Cell membrane</keyword>
<dbReference type="PATRIC" id="fig|1029756.8.peg.379"/>
<dbReference type="RefSeq" id="WP_023785789.1">
    <property type="nucleotide sequence ID" value="NC_022997.1"/>
</dbReference>
<keyword evidence="15" id="KW-1185">Reference proteome</keyword>
<keyword evidence="9 12" id="KW-0201">Cytochrome c-type biogenesis</keyword>
<evidence type="ECO:0000256" key="9">
    <source>
        <dbReference type="ARBA" id="ARBA00022748"/>
    </source>
</evidence>
<comment type="function">
    <text evidence="1 12">Required for the export of heme to the periplasm for the biogenesis of c-type cytochromes.</text>
</comment>
<dbReference type="Proteomes" id="UP000018542">
    <property type="component" value="Chromosome"/>
</dbReference>
<evidence type="ECO:0000313" key="14">
    <source>
        <dbReference type="EMBL" id="AHB47412.1"/>
    </source>
</evidence>
<keyword evidence="7 12" id="KW-0997">Cell inner membrane</keyword>
<dbReference type="GO" id="GO:0015886">
    <property type="term" value="P:heme transport"/>
    <property type="evidence" value="ECO:0007669"/>
    <property type="project" value="InterPro"/>
</dbReference>
<gene>
    <name evidence="14" type="ORF">W911_01785</name>
</gene>
<evidence type="ECO:0000256" key="5">
    <source>
        <dbReference type="ARBA" id="ARBA00022448"/>
    </source>
</evidence>
<organism evidence="14 15">
    <name type="scientific">Hyphomicrobium nitrativorans NL23</name>
    <dbReference type="NCBI Taxonomy" id="1029756"/>
    <lineage>
        <taxon>Bacteria</taxon>
        <taxon>Pseudomonadati</taxon>
        <taxon>Pseudomonadota</taxon>
        <taxon>Alphaproteobacteria</taxon>
        <taxon>Hyphomicrobiales</taxon>
        <taxon>Hyphomicrobiaceae</taxon>
        <taxon>Hyphomicrobium</taxon>
    </lineage>
</organism>
<evidence type="ECO:0000256" key="12">
    <source>
        <dbReference type="RuleBase" id="RU363101"/>
    </source>
</evidence>
<protein>
    <recommendedName>
        <fullName evidence="4 12">Heme exporter protein D</fullName>
    </recommendedName>
</protein>
<dbReference type="HOGENOM" id="CLU_199071_0_0_5"/>
<evidence type="ECO:0000256" key="11">
    <source>
        <dbReference type="ARBA" id="ARBA00023136"/>
    </source>
</evidence>
<keyword evidence="10 12" id="KW-1133">Transmembrane helix</keyword>
<comment type="subcellular location">
    <subcellularLocation>
        <location evidence="2 12">Cell inner membrane</location>
        <topology evidence="2 12">Single-pass membrane protein</topology>
    </subcellularLocation>
</comment>
<comment type="similarity">
    <text evidence="3 12">Belongs to the CcmD/CycX/HelD family.</text>
</comment>
<dbReference type="InterPro" id="IPR007078">
    <property type="entry name" value="Haem_export_protD_CcmD"/>
</dbReference>
<dbReference type="EMBL" id="CP006912">
    <property type="protein sequence ID" value="AHB47412.1"/>
    <property type="molecule type" value="Genomic_DNA"/>
</dbReference>